<organism evidence="9 10">
    <name type="scientific">Cuscuta campestris</name>
    <dbReference type="NCBI Taxonomy" id="132261"/>
    <lineage>
        <taxon>Eukaryota</taxon>
        <taxon>Viridiplantae</taxon>
        <taxon>Streptophyta</taxon>
        <taxon>Embryophyta</taxon>
        <taxon>Tracheophyta</taxon>
        <taxon>Spermatophyta</taxon>
        <taxon>Magnoliopsida</taxon>
        <taxon>eudicotyledons</taxon>
        <taxon>Gunneridae</taxon>
        <taxon>Pentapetalae</taxon>
        <taxon>asterids</taxon>
        <taxon>lamiids</taxon>
        <taxon>Solanales</taxon>
        <taxon>Convolvulaceae</taxon>
        <taxon>Cuscuteae</taxon>
        <taxon>Cuscuta</taxon>
        <taxon>Cuscuta subgen. Grammica</taxon>
        <taxon>Cuscuta sect. Cleistogrammica</taxon>
    </lineage>
</organism>
<proteinExistence type="inferred from homology"/>
<protein>
    <recommendedName>
        <fullName evidence="8">SHSP domain-containing protein</fullName>
    </recommendedName>
</protein>
<dbReference type="SUPFAM" id="SSF49764">
    <property type="entry name" value="HSP20-like chaperones"/>
    <property type="match status" value="1"/>
</dbReference>
<dbReference type="Gene3D" id="2.60.40.790">
    <property type="match status" value="1"/>
</dbReference>
<dbReference type="GO" id="GO:0034605">
    <property type="term" value="P:cellular response to heat"/>
    <property type="evidence" value="ECO:0007669"/>
    <property type="project" value="TreeGrafter"/>
</dbReference>
<feature type="compositionally biased region" description="Basic and acidic residues" evidence="6">
    <location>
        <begin position="136"/>
        <end position="153"/>
    </location>
</feature>
<dbReference type="PANTHER" id="PTHR43670">
    <property type="entry name" value="HEAT SHOCK PROTEIN 26"/>
    <property type="match status" value="1"/>
</dbReference>
<evidence type="ECO:0000259" key="8">
    <source>
        <dbReference type="PROSITE" id="PS01031"/>
    </source>
</evidence>
<accession>A0A484L4Y5</accession>
<dbReference type="OrthoDB" id="1292861at2759"/>
<reference evidence="9 10" key="1">
    <citation type="submission" date="2018-04" db="EMBL/GenBank/DDBJ databases">
        <authorList>
            <person name="Vogel A."/>
        </authorList>
    </citation>
    <scope>NUCLEOTIDE SEQUENCE [LARGE SCALE GENOMIC DNA]</scope>
</reference>
<dbReference type="Proteomes" id="UP000595140">
    <property type="component" value="Unassembled WGS sequence"/>
</dbReference>
<sequence>MASKVHEDFQPHFEVLEEKDNVPASIKVHFPGFVRKEELKVQLIGKPTPHELWISRERKSGSDKKRWRFKEEFPVPADCDTDAITAKLENGILRVTLPRKTPSAKRQEETKTLQASTKVAPPEPKPLQPQSPTGGDVKERREKASFEAVRGDGKAVSGEVQKPEEPKSLTPQTIKREGYDGTCLEMNLMRRGKALNLALVVLAAIGIRLYVKNIYDY</sequence>
<dbReference type="Pfam" id="PF00011">
    <property type="entry name" value="HSP20"/>
    <property type="match status" value="1"/>
</dbReference>
<evidence type="ECO:0000313" key="9">
    <source>
        <dbReference type="EMBL" id="VFQ71391.1"/>
    </source>
</evidence>
<dbReference type="GO" id="GO:0006952">
    <property type="term" value="P:defense response"/>
    <property type="evidence" value="ECO:0007669"/>
    <property type="project" value="UniProtKB-KW"/>
</dbReference>
<dbReference type="PANTHER" id="PTHR43670:SF114">
    <property type="entry name" value="OS05G0592000 PROTEIN"/>
    <property type="match status" value="1"/>
</dbReference>
<feature type="domain" description="SHSP" evidence="8">
    <location>
        <begin position="4"/>
        <end position="116"/>
    </location>
</feature>
<evidence type="ECO:0000256" key="2">
    <source>
        <dbReference type="ARBA" id="ARBA00022475"/>
    </source>
</evidence>
<dbReference type="InterPro" id="IPR008978">
    <property type="entry name" value="HSP20-like_chaperone"/>
</dbReference>
<name>A0A484L4Y5_9ASTE</name>
<evidence type="ECO:0000256" key="3">
    <source>
        <dbReference type="ARBA" id="ARBA00022821"/>
    </source>
</evidence>
<keyword evidence="7" id="KW-0812">Transmembrane</keyword>
<dbReference type="CDD" id="cd06464">
    <property type="entry name" value="ACD_sHsps-like"/>
    <property type="match status" value="1"/>
</dbReference>
<evidence type="ECO:0000256" key="7">
    <source>
        <dbReference type="SAM" id="Phobius"/>
    </source>
</evidence>
<comment type="subcellular location">
    <subcellularLocation>
        <location evidence="1">Cell membrane</location>
        <topology evidence="1">Single-pass membrane protein</topology>
    </subcellularLocation>
</comment>
<feature type="transmembrane region" description="Helical" evidence="7">
    <location>
        <begin position="194"/>
        <end position="211"/>
    </location>
</feature>
<keyword evidence="7" id="KW-0472">Membrane</keyword>
<gene>
    <name evidence="9" type="ORF">CCAM_LOCUS13167</name>
</gene>
<dbReference type="EMBL" id="OOIL02001012">
    <property type="protein sequence ID" value="VFQ71391.1"/>
    <property type="molecule type" value="Genomic_DNA"/>
</dbReference>
<evidence type="ECO:0000256" key="1">
    <source>
        <dbReference type="ARBA" id="ARBA00004162"/>
    </source>
</evidence>
<keyword evidence="7" id="KW-1133">Transmembrane helix</keyword>
<evidence type="ECO:0000313" key="10">
    <source>
        <dbReference type="Proteomes" id="UP000595140"/>
    </source>
</evidence>
<comment type="similarity">
    <text evidence="4 5">Belongs to the small heat shock protein (HSP20) family.</text>
</comment>
<evidence type="ECO:0000256" key="4">
    <source>
        <dbReference type="PROSITE-ProRule" id="PRU00285"/>
    </source>
</evidence>
<dbReference type="AlphaFoldDB" id="A0A484L4Y5"/>
<dbReference type="GO" id="GO:0005886">
    <property type="term" value="C:plasma membrane"/>
    <property type="evidence" value="ECO:0007669"/>
    <property type="project" value="UniProtKB-SubCell"/>
</dbReference>
<evidence type="ECO:0000256" key="5">
    <source>
        <dbReference type="RuleBase" id="RU003616"/>
    </source>
</evidence>
<feature type="region of interest" description="Disordered" evidence="6">
    <location>
        <begin position="97"/>
        <end position="172"/>
    </location>
</feature>
<dbReference type="InterPro" id="IPR002068">
    <property type="entry name" value="A-crystallin/Hsp20_dom"/>
</dbReference>
<evidence type="ECO:0000256" key="6">
    <source>
        <dbReference type="SAM" id="MobiDB-lite"/>
    </source>
</evidence>
<keyword evidence="3" id="KW-0611">Plant defense</keyword>
<dbReference type="PROSITE" id="PS01031">
    <property type="entry name" value="SHSP"/>
    <property type="match status" value="1"/>
</dbReference>
<keyword evidence="2" id="KW-1003">Cell membrane</keyword>
<keyword evidence="10" id="KW-1185">Reference proteome</keyword>